<dbReference type="EMBL" id="UINC01002853">
    <property type="protein sequence ID" value="SVA00937.1"/>
    <property type="molecule type" value="Genomic_DNA"/>
</dbReference>
<evidence type="ECO:0000259" key="5">
    <source>
        <dbReference type="SMART" id="SM00478"/>
    </source>
</evidence>
<reference evidence="6" key="1">
    <citation type="submission" date="2018-05" db="EMBL/GenBank/DDBJ databases">
        <authorList>
            <person name="Lanie J.A."/>
            <person name="Ng W.-L."/>
            <person name="Kazmierczak K.M."/>
            <person name="Andrzejewski T.M."/>
            <person name="Davidsen T.M."/>
            <person name="Wayne K.J."/>
            <person name="Tettelin H."/>
            <person name="Glass J.I."/>
            <person name="Rusch D."/>
            <person name="Podicherti R."/>
            <person name="Tsui H.-C.T."/>
            <person name="Winkler M.E."/>
        </authorList>
    </citation>
    <scope>NUCLEOTIDE SEQUENCE</scope>
</reference>
<gene>
    <name evidence="6" type="ORF">METZ01_LOCUS53791</name>
</gene>
<evidence type="ECO:0000256" key="1">
    <source>
        <dbReference type="ARBA" id="ARBA00022485"/>
    </source>
</evidence>
<dbReference type="InterPro" id="IPR003265">
    <property type="entry name" value="HhH-GPD_domain"/>
</dbReference>
<proteinExistence type="predicted"/>
<dbReference type="Gene3D" id="1.10.340.30">
    <property type="entry name" value="Hypothetical protein, domain 2"/>
    <property type="match status" value="1"/>
</dbReference>
<dbReference type="GO" id="GO:0051539">
    <property type="term" value="F:4 iron, 4 sulfur cluster binding"/>
    <property type="evidence" value="ECO:0007669"/>
    <property type="project" value="UniProtKB-KW"/>
</dbReference>
<sequence length="242" mass="27197">MHARLMEIYDRFYAAYGPQHWWPGDGPLEVIFGAILTQSAAWTNVEMALAKMRSGCCWSLEAVHRLPVNDLADLVRSSGYFNAKARKLKAFAAHVEENYQGDLAGFLAKPLAPLREELLSIHGIGEETADDIIVYAANQPSFVIDTYTRRIMDRLGMTPDSTKPKYSDYQAVFYNNLPPDTQLYNEFHALWDHHAKMACAKTPRCKGCCLLDICPTGRSMTAKRYSGARDARGYDAQVTPTH</sequence>
<accession>A0A381SF43</accession>
<evidence type="ECO:0000256" key="3">
    <source>
        <dbReference type="ARBA" id="ARBA00023004"/>
    </source>
</evidence>
<evidence type="ECO:0000256" key="4">
    <source>
        <dbReference type="ARBA" id="ARBA00023014"/>
    </source>
</evidence>
<name>A0A381SF43_9ZZZZ</name>
<keyword evidence="1" id="KW-0004">4Fe-4S</keyword>
<dbReference type="InterPro" id="IPR023170">
    <property type="entry name" value="HhH_base_excis_C"/>
</dbReference>
<dbReference type="PIRSF" id="PIRSF001435">
    <property type="entry name" value="Nth"/>
    <property type="match status" value="1"/>
</dbReference>
<keyword evidence="3" id="KW-0408">Iron</keyword>
<dbReference type="PANTHER" id="PTHR10359:SF19">
    <property type="entry name" value="DNA REPAIR GLYCOSYLASE MJ1434-RELATED"/>
    <property type="match status" value="1"/>
</dbReference>
<dbReference type="SMART" id="SM00478">
    <property type="entry name" value="ENDO3c"/>
    <property type="match status" value="1"/>
</dbReference>
<dbReference type="GO" id="GO:0003824">
    <property type="term" value="F:catalytic activity"/>
    <property type="evidence" value="ECO:0007669"/>
    <property type="project" value="InterPro"/>
</dbReference>
<evidence type="ECO:0000256" key="2">
    <source>
        <dbReference type="ARBA" id="ARBA00022723"/>
    </source>
</evidence>
<feature type="domain" description="HhH-GPD" evidence="5">
    <location>
        <begin position="36"/>
        <end position="197"/>
    </location>
</feature>
<dbReference type="PANTHER" id="PTHR10359">
    <property type="entry name" value="A/G-SPECIFIC ADENINE GLYCOSYLASE/ENDONUCLEASE III"/>
    <property type="match status" value="1"/>
</dbReference>
<protein>
    <recommendedName>
        <fullName evidence="5">HhH-GPD domain-containing protein</fullName>
    </recommendedName>
</protein>
<organism evidence="6">
    <name type="scientific">marine metagenome</name>
    <dbReference type="NCBI Taxonomy" id="408172"/>
    <lineage>
        <taxon>unclassified sequences</taxon>
        <taxon>metagenomes</taxon>
        <taxon>ecological metagenomes</taxon>
    </lineage>
</organism>
<keyword evidence="2" id="KW-0479">Metal-binding</keyword>
<dbReference type="CDD" id="cd00056">
    <property type="entry name" value="ENDO3c"/>
    <property type="match status" value="1"/>
</dbReference>
<keyword evidence="4" id="KW-0411">Iron-sulfur</keyword>
<evidence type="ECO:0000313" key="6">
    <source>
        <dbReference type="EMBL" id="SVA00937.1"/>
    </source>
</evidence>
<dbReference type="InterPro" id="IPR011257">
    <property type="entry name" value="DNA_glycosylase"/>
</dbReference>
<dbReference type="GO" id="GO:0006284">
    <property type="term" value="P:base-excision repair"/>
    <property type="evidence" value="ECO:0007669"/>
    <property type="project" value="InterPro"/>
</dbReference>
<dbReference type="AlphaFoldDB" id="A0A381SF43"/>
<dbReference type="GO" id="GO:0046872">
    <property type="term" value="F:metal ion binding"/>
    <property type="evidence" value="ECO:0007669"/>
    <property type="project" value="UniProtKB-KW"/>
</dbReference>
<dbReference type="Pfam" id="PF00730">
    <property type="entry name" value="HhH-GPD"/>
    <property type="match status" value="1"/>
</dbReference>
<dbReference type="Gene3D" id="1.10.1670.10">
    <property type="entry name" value="Helix-hairpin-Helix base-excision DNA repair enzymes (C-terminal)"/>
    <property type="match status" value="1"/>
</dbReference>
<dbReference type="SUPFAM" id="SSF48150">
    <property type="entry name" value="DNA-glycosylase"/>
    <property type="match status" value="1"/>
</dbReference>